<name>Q9QTY8_9VIRU</name>
<reference evidence="3" key="1">
    <citation type="journal article" date="2000" name="Arch. Virol.">
        <title>TT virus (TTV) genotypes in native and non-native prostitutes of Irian Jaya, Indonesia: implication for non-occupational transmission.</title>
        <authorList>
            <person name="Mulyanto"/>
            <person name="Hijikata M."/>
            <person name="Matsushita M."/>
            <person name="Ingkokusmo G."/>
            <person name="Widjaya A."/>
            <person name="Sumarsidi D."/>
            <person name="Kanai K."/>
            <person name="Ohta Y."/>
            <person name="Mishiro S."/>
        </authorList>
    </citation>
    <scope>NUCLEOTIDE SEQUENCE</scope>
</reference>
<dbReference type="InterPro" id="IPR004118">
    <property type="entry name" value="HEV_TT_vir_Orf2/Gyrovir_Vp2_N"/>
</dbReference>
<accession>Q9QTY8</accession>
<dbReference type="Pfam" id="PF02957">
    <property type="entry name" value="TT_ORF2-like"/>
    <property type="match status" value="1"/>
</dbReference>
<proteinExistence type="predicted"/>
<feature type="compositionally biased region" description="Low complexity" evidence="1">
    <location>
        <begin position="77"/>
        <end position="88"/>
    </location>
</feature>
<feature type="domain" description="Hepatitis TT virus Orf2/Gyrovirus Vp2 N-terminal" evidence="2">
    <location>
        <begin position="39"/>
        <end position="86"/>
    </location>
</feature>
<evidence type="ECO:0000313" key="3">
    <source>
        <dbReference type="EMBL" id="BAA86168.1"/>
    </source>
</evidence>
<dbReference type="EMBL" id="AB031705">
    <property type="protein sequence ID" value="BAA86168.1"/>
    <property type="molecule type" value="Genomic_DNA"/>
</dbReference>
<feature type="non-terminal residue" evidence="3">
    <location>
        <position position="105"/>
    </location>
</feature>
<evidence type="ECO:0000259" key="2">
    <source>
        <dbReference type="Pfam" id="PF02957"/>
    </source>
</evidence>
<organism evidence="3">
    <name type="scientific">Torque teno virus</name>
    <dbReference type="NCBI Taxonomy" id="68887"/>
    <lineage>
        <taxon>Viruses</taxon>
        <taxon>Monodnaviria</taxon>
        <taxon>Shotokuvirae</taxon>
        <taxon>Commensaviricota</taxon>
        <taxon>Cardeaviricetes</taxon>
        <taxon>Sanitavirales</taxon>
        <taxon>Anelloviridae</taxon>
    </lineage>
</organism>
<feature type="region of interest" description="Disordered" evidence="1">
    <location>
        <begin position="72"/>
        <end position="105"/>
    </location>
</feature>
<sequence>MRFSRISRRKKRLLPLRGLRAKPKAPPAMSWREPLDYVPGRELAFYHGCKQFHSTFCGCPDFINHLLRIQTQHPDAPSSSTPRSPIPSMIRRALPAPVAPSQSTP</sequence>
<protein>
    <submittedName>
        <fullName evidence="3">ORF2 protein</fullName>
    </submittedName>
</protein>
<evidence type="ECO:0000256" key="1">
    <source>
        <dbReference type="SAM" id="MobiDB-lite"/>
    </source>
</evidence>